<dbReference type="EMBL" id="JARKIE010000338">
    <property type="protein sequence ID" value="KAJ7653026.1"/>
    <property type="molecule type" value="Genomic_DNA"/>
</dbReference>
<dbReference type="PROSITE" id="PS00141">
    <property type="entry name" value="ASP_PROTEASE"/>
    <property type="match status" value="1"/>
</dbReference>
<dbReference type="InterPro" id="IPR051864">
    <property type="entry name" value="NCF2_NOXA1"/>
</dbReference>
<dbReference type="PANTHER" id="PTHR15175:SF0">
    <property type="entry name" value="SH3 DOMAIN-CONTAINING PROTEIN C23A1.17"/>
    <property type="match status" value="1"/>
</dbReference>
<gene>
    <name evidence="3" type="ORF">B0H17DRAFT_1100933</name>
</gene>
<keyword evidence="1" id="KW-0802">TPR repeat</keyword>
<protein>
    <submittedName>
        <fullName evidence="3">Uncharacterized protein</fullName>
    </submittedName>
</protein>
<dbReference type="InterPro" id="IPR001969">
    <property type="entry name" value="Aspartic_peptidase_AS"/>
</dbReference>
<dbReference type="GO" id="GO:0004190">
    <property type="term" value="F:aspartic-type endopeptidase activity"/>
    <property type="evidence" value="ECO:0007669"/>
    <property type="project" value="InterPro"/>
</dbReference>
<dbReference type="SMART" id="SM00028">
    <property type="entry name" value="TPR"/>
    <property type="match status" value="2"/>
</dbReference>
<dbReference type="Proteomes" id="UP001221757">
    <property type="component" value="Unassembled WGS sequence"/>
</dbReference>
<dbReference type="GO" id="GO:0006508">
    <property type="term" value="P:proteolysis"/>
    <property type="evidence" value="ECO:0007669"/>
    <property type="project" value="InterPro"/>
</dbReference>
<proteinExistence type="predicted"/>
<organism evidence="3 4">
    <name type="scientific">Mycena rosella</name>
    <name type="common">Pink bonnet</name>
    <name type="synonym">Agaricus rosellus</name>
    <dbReference type="NCBI Taxonomy" id="1033263"/>
    <lineage>
        <taxon>Eukaryota</taxon>
        <taxon>Fungi</taxon>
        <taxon>Dikarya</taxon>
        <taxon>Basidiomycota</taxon>
        <taxon>Agaricomycotina</taxon>
        <taxon>Agaricomycetes</taxon>
        <taxon>Agaricomycetidae</taxon>
        <taxon>Agaricales</taxon>
        <taxon>Marasmiineae</taxon>
        <taxon>Mycenaceae</taxon>
        <taxon>Mycena</taxon>
    </lineage>
</organism>
<evidence type="ECO:0000256" key="1">
    <source>
        <dbReference type="PROSITE-ProRule" id="PRU00339"/>
    </source>
</evidence>
<dbReference type="Pfam" id="PF13181">
    <property type="entry name" value="TPR_8"/>
    <property type="match status" value="1"/>
</dbReference>
<evidence type="ECO:0000313" key="4">
    <source>
        <dbReference type="Proteomes" id="UP001221757"/>
    </source>
</evidence>
<comment type="caution">
    <text evidence="3">The sequence shown here is derived from an EMBL/GenBank/DDBJ whole genome shotgun (WGS) entry which is preliminary data.</text>
</comment>
<evidence type="ECO:0000256" key="2">
    <source>
        <dbReference type="SAM" id="MobiDB-lite"/>
    </source>
</evidence>
<accession>A0AAD7G430</accession>
<keyword evidence="4" id="KW-1185">Reference proteome</keyword>
<feature type="compositionally biased region" description="Polar residues" evidence="2">
    <location>
        <begin position="222"/>
        <end position="234"/>
    </location>
</feature>
<evidence type="ECO:0000313" key="3">
    <source>
        <dbReference type="EMBL" id="KAJ7653026.1"/>
    </source>
</evidence>
<feature type="compositionally biased region" description="Low complexity" evidence="2">
    <location>
        <begin position="205"/>
        <end position="221"/>
    </location>
</feature>
<feature type="repeat" description="TPR" evidence="1">
    <location>
        <begin position="73"/>
        <end position="106"/>
    </location>
</feature>
<dbReference type="PROSITE" id="PS50005">
    <property type="entry name" value="TPR"/>
    <property type="match status" value="2"/>
</dbReference>
<dbReference type="AlphaFoldDB" id="A0AAD7G430"/>
<reference evidence="3" key="1">
    <citation type="submission" date="2023-03" db="EMBL/GenBank/DDBJ databases">
        <title>Massive genome expansion in bonnet fungi (Mycena s.s.) driven by repeated elements and novel gene families across ecological guilds.</title>
        <authorList>
            <consortium name="Lawrence Berkeley National Laboratory"/>
            <person name="Harder C.B."/>
            <person name="Miyauchi S."/>
            <person name="Viragh M."/>
            <person name="Kuo A."/>
            <person name="Thoen E."/>
            <person name="Andreopoulos B."/>
            <person name="Lu D."/>
            <person name="Skrede I."/>
            <person name="Drula E."/>
            <person name="Henrissat B."/>
            <person name="Morin E."/>
            <person name="Kohler A."/>
            <person name="Barry K."/>
            <person name="LaButti K."/>
            <person name="Morin E."/>
            <person name="Salamov A."/>
            <person name="Lipzen A."/>
            <person name="Mereny Z."/>
            <person name="Hegedus B."/>
            <person name="Baldrian P."/>
            <person name="Stursova M."/>
            <person name="Weitz H."/>
            <person name="Taylor A."/>
            <person name="Grigoriev I.V."/>
            <person name="Nagy L.G."/>
            <person name="Martin F."/>
            <person name="Kauserud H."/>
        </authorList>
    </citation>
    <scope>NUCLEOTIDE SEQUENCE</scope>
    <source>
        <strain evidence="3">CBHHK067</strain>
    </source>
</reference>
<feature type="region of interest" description="Disordered" evidence="2">
    <location>
        <begin position="204"/>
        <end position="271"/>
    </location>
</feature>
<dbReference type="SUPFAM" id="SSF48452">
    <property type="entry name" value="TPR-like"/>
    <property type="match status" value="1"/>
</dbReference>
<sequence>MSLDHLRAEIRDWETALHAHDSGDFRGSLRLFEPLGDTSKIVVNMALLHDRLGERAEAIKDFTRAIELDKYLAIAYFQRGVLYFYGEQYAEAAEDFAEAQRMMRDHPVLKYEALGLDYQLQSTAILFNKWLTLSRMGETKESAVVLQSILKASPPPDMEATIDNAIQNSGQGCNPYSLPMGTLYRPSASMKTFLSSAGQALNAMPATPAPSTRAPSTLPSLRSASSDISSTFLPSVSSHKGHRKHKSSSSSSYKGSPLSTESPDTPMSAVVHAPKRAELNRVIGPDMMKPMTEIHSVPCAGVRIAHGPLSGLMAWRFFVQLDASSNRKSKMPAATRGAVITNFILDTGSENSYVPAETLAALDYHGDTTPGAEVTLRIQGVRTKCIVAHSEDAGRVGLSFMTAGSLTYYFDAGLVAPVLYDGSRERPANVPRTIRAEDLPPRSWLLALKSRILSIFAFSS</sequence>
<dbReference type="InterPro" id="IPR019734">
    <property type="entry name" value="TPR_rpt"/>
</dbReference>
<dbReference type="InterPro" id="IPR011990">
    <property type="entry name" value="TPR-like_helical_dom_sf"/>
</dbReference>
<name>A0AAD7G430_MYCRO</name>
<dbReference type="Gene3D" id="1.25.40.10">
    <property type="entry name" value="Tetratricopeptide repeat domain"/>
    <property type="match status" value="1"/>
</dbReference>
<dbReference type="PANTHER" id="PTHR15175">
    <property type="entry name" value="NEUTROPHIL CYTOSOLIC FACTOR 2, NEUTROPHIL NADPH OXIDASE FACTOR 2"/>
    <property type="match status" value="1"/>
</dbReference>
<feature type="repeat" description="TPR" evidence="1">
    <location>
        <begin position="39"/>
        <end position="72"/>
    </location>
</feature>